<dbReference type="InterPro" id="IPR007852">
    <property type="entry name" value="Cdc73/Parafibromin"/>
</dbReference>
<dbReference type="AlphaFoldDB" id="A0A7J6E285"/>
<accession>A0A7J6E285</accession>
<feature type="region of interest" description="Disordered" evidence="6">
    <location>
        <begin position="91"/>
        <end position="117"/>
    </location>
</feature>
<evidence type="ECO:0000259" key="8">
    <source>
        <dbReference type="Pfam" id="PF16050"/>
    </source>
</evidence>
<comment type="subcellular location">
    <subcellularLocation>
        <location evidence="1">Nucleus</location>
    </subcellularLocation>
</comment>
<evidence type="ECO:0000256" key="6">
    <source>
        <dbReference type="SAM" id="MobiDB-lite"/>
    </source>
</evidence>
<comment type="similarity">
    <text evidence="2">Belongs to the CDC73 family.</text>
</comment>
<protein>
    <submittedName>
        <fullName evidence="9">Uncharacterized protein</fullName>
    </submittedName>
</protein>
<feature type="region of interest" description="Disordered" evidence="6">
    <location>
        <begin position="340"/>
        <end position="373"/>
    </location>
</feature>
<evidence type="ECO:0000313" key="10">
    <source>
        <dbReference type="EMBL" id="KAF4389268.1"/>
    </source>
</evidence>
<dbReference type="InterPro" id="IPR038103">
    <property type="entry name" value="CDC73_C_sf"/>
</dbReference>
<name>A0A7J6E285_CANSA</name>
<dbReference type="Proteomes" id="UP000583929">
    <property type="component" value="Unassembled WGS sequence"/>
</dbReference>
<dbReference type="PANTHER" id="PTHR12466">
    <property type="entry name" value="CDC73 DOMAIN PROTEIN"/>
    <property type="match status" value="1"/>
</dbReference>
<feature type="domain" description="Paf1 complex subunit Cdc73 N-terminal" evidence="8">
    <location>
        <begin position="392"/>
        <end position="495"/>
    </location>
</feature>
<evidence type="ECO:0000259" key="7">
    <source>
        <dbReference type="Pfam" id="PF05179"/>
    </source>
</evidence>
<dbReference type="Proteomes" id="UP000525078">
    <property type="component" value="Unassembled WGS sequence"/>
</dbReference>
<evidence type="ECO:0000256" key="4">
    <source>
        <dbReference type="ARBA" id="ARBA00023163"/>
    </source>
</evidence>
<proteinExistence type="inferred from homology"/>
<dbReference type="Pfam" id="PF05179">
    <property type="entry name" value="CDC73_C"/>
    <property type="match status" value="1"/>
</dbReference>
<evidence type="ECO:0000256" key="5">
    <source>
        <dbReference type="ARBA" id="ARBA00023242"/>
    </source>
</evidence>
<dbReference type="FunFam" id="3.40.50.11990:FF:000002">
    <property type="entry name" value="protein CDC73 homolog"/>
    <property type="match status" value="1"/>
</dbReference>
<comment type="caution">
    <text evidence="9">The sequence shown here is derived from an EMBL/GenBank/DDBJ whole genome shotgun (WGS) entry which is preliminary data.</text>
</comment>
<dbReference type="GO" id="GO:0016593">
    <property type="term" value="C:Cdc73/Paf1 complex"/>
    <property type="evidence" value="ECO:0007669"/>
    <property type="project" value="InterPro"/>
</dbReference>
<keyword evidence="4" id="KW-0804">Transcription</keyword>
<evidence type="ECO:0000256" key="3">
    <source>
        <dbReference type="ARBA" id="ARBA00023015"/>
    </source>
</evidence>
<keyword evidence="3" id="KW-0805">Transcription regulation</keyword>
<dbReference type="EMBL" id="JAATIP010000325">
    <property type="protein sequence ID" value="KAF4351930.1"/>
    <property type="molecule type" value="Genomic_DNA"/>
</dbReference>
<evidence type="ECO:0000313" key="11">
    <source>
        <dbReference type="Proteomes" id="UP000525078"/>
    </source>
</evidence>
<evidence type="ECO:0000313" key="9">
    <source>
        <dbReference type="EMBL" id="KAF4351930.1"/>
    </source>
</evidence>
<keyword evidence="5" id="KW-0539">Nucleus</keyword>
<feature type="compositionally biased region" description="Polar residues" evidence="6">
    <location>
        <begin position="93"/>
        <end position="110"/>
    </location>
</feature>
<feature type="domain" description="Cell division control protein 73 C-terminal" evidence="7">
    <location>
        <begin position="641"/>
        <end position="797"/>
    </location>
</feature>
<dbReference type="PANTHER" id="PTHR12466:SF8">
    <property type="entry name" value="PARAFIBROMIN"/>
    <property type="match status" value="1"/>
</dbReference>
<reference evidence="11 12" key="1">
    <citation type="journal article" date="2020" name="bioRxiv">
        <title>Sequence and annotation of 42 cannabis genomes reveals extensive copy number variation in cannabinoid synthesis and pathogen resistance genes.</title>
        <authorList>
            <person name="Mckernan K.J."/>
            <person name="Helbert Y."/>
            <person name="Kane L.T."/>
            <person name="Ebling H."/>
            <person name="Zhang L."/>
            <person name="Liu B."/>
            <person name="Eaton Z."/>
            <person name="Mclaughlin S."/>
            <person name="Kingan S."/>
            <person name="Baybayan P."/>
            <person name="Concepcion G."/>
            <person name="Jordan M."/>
            <person name="Riva A."/>
            <person name="Barbazuk W."/>
            <person name="Harkins T."/>
        </authorList>
    </citation>
    <scope>NUCLEOTIDE SEQUENCE [LARGE SCALE GENOMIC DNA]</scope>
    <source>
        <strain evidence="11 12">cv. Jamaican Lion 4</strain>
        <strain evidence="10">Father</strain>
        <strain evidence="9">Mother</strain>
        <tissue evidence="9">Leaf</tissue>
    </source>
</reference>
<dbReference type="Pfam" id="PF16050">
    <property type="entry name" value="CDC73_N"/>
    <property type="match status" value="1"/>
</dbReference>
<dbReference type="InterPro" id="IPR031336">
    <property type="entry name" value="CDC73_C"/>
</dbReference>
<evidence type="ECO:0000313" key="12">
    <source>
        <dbReference type="Proteomes" id="UP000583929"/>
    </source>
</evidence>
<dbReference type="GO" id="GO:0032968">
    <property type="term" value="P:positive regulation of transcription elongation by RNA polymerase II"/>
    <property type="evidence" value="ECO:0007669"/>
    <property type="project" value="TreeGrafter"/>
</dbReference>
<dbReference type="GO" id="GO:0000993">
    <property type="term" value="F:RNA polymerase II complex binding"/>
    <property type="evidence" value="ECO:0007669"/>
    <property type="project" value="TreeGrafter"/>
</dbReference>
<evidence type="ECO:0000256" key="1">
    <source>
        <dbReference type="ARBA" id="ARBA00004123"/>
    </source>
</evidence>
<dbReference type="EMBL" id="JAATIQ010000068">
    <property type="protein sequence ID" value="KAF4389268.1"/>
    <property type="molecule type" value="Genomic_DNA"/>
</dbReference>
<feature type="compositionally biased region" description="Basic and acidic residues" evidence="6">
    <location>
        <begin position="340"/>
        <end position="349"/>
    </location>
</feature>
<gene>
    <name evidence="9" type="ORF">F8388_002292</name>
    <name evidence="10" type="ORF">G4B88_003081</name>
</gene>
<sequence length="964" mass="107100">MESTYLDVFSGAFTFNPSSTPVNRAKSTARLSNQAVKSISVTPGSQPLAVTTGSKGLGRKTSARMSNQAVKATARGGLVRGQMRRKVWVPKATSASRTPGFSLNGNQKRFGNQEGGKEVVPFPGFNLKFENREMNIGKGKGLRFGCSKVNVGPAFSCSGPVSKLGFLNDCASSNGPRKDLHGQIHLNGGGPLAVQKEIGKAFLEGGGPTGLTGHLELSHALIEGNENIGPALSNSIESSICGQEVNFHHDEQLALTNFFQAQGTTLQELKKFGNLDLYEIKSIGGDIGVPTTSEVNERTTPFKKRKFDETTASLCSRPWKLLRPHPWAIRDFPWDSKDCANDTMESKEEPSEEASLSNNDFTGPDEWKTKGKNVISSRPMEGTFVIEDSAMDPLSALREYTIRGELDKIIRYNDEFRFGSDYSCPCSTPTAYRSKQGNLYTLDTLVYYIKNHHVKHTEYIQHARTQGVQTVTFPDRKPLLDYLTGKVSTSDSIEFLVPQNPRFPDLPLPSIDEYRPDDAVVAGSNDAVEPGIVDDRPRVYGEPERVDYMALIRSSERPLKDREALLESKGRNFHSVLLASTRREEERQRIESQQRKDGLVAKSRLMTADDRGMGGYGDEMGYDPNPKPKMHMKGGKIGEGVPIILVPSAFQTLITMYNVKEFLEDGVYIPTDVKAKQMKGLKPDCVTVQKKFSRDRDRVVTAYEVRDKPSALKAEDWDRVVAVFVLGKDWQFKDWPYKDHVEIFNKIKGFFMRFEDDSLESAKTVKQWNVKIISISKNKRHQDRAAALEVWDRLEEFGNEISCAMVDEIVSTVHDTGTRAIVEWLSQGLTLTASGKLALEESHIRVSQVAEYMITRWTLQSTISANCVAKAEVYAATRRAKKNIGVEILMELPEDVPLSVLAKIFKNNYVPEEVFGVSETGVPAGESDGEAAVTHDLNRATAIEDLTQALWLRADYCGELRAAS</sequence>
<organism evidence="9 11">
    <name type="scientific">Cannabis sativa</name>
    <name type="common">Hemp</name>
    <name type="synonym">Marijuana</name>
    <dbReference type="NCBI Taxonomy" id="3483"/>
    <lineage>
        <taxon>Eukaryota</taxon>
        <taxon>Viridiplantae</taxon>
        <taxon>Streptophyta</taxon>
        <taxon>Embryophyta</taxon>
        <taxon>Tracheophyta</taxon>
        <taxon>Spermatophyta</taxon>
        <taxon>Magnoliopsida</taxon>
        <taxon>eudicotyledons</taxon>
        <taxon>Gunneridae</taxon>
        <taxon>Pentapetalae</taxon>
        <taxon>rosids</taxon>
        <taxon>fabids</taxon>
        <taxon>Rosales</taxon>
        <taxon>Cannabaceae</taxon>
        <taxon>Cannabis</taxon>
    </lineage>
</organism>
<dbReference type="InterPro" id="IPR032041">
    <property type="entry name" value="Cdc73_N"/>
</dbReference>
<keyword evidence="12" id="KW-1185">Reference proteome</keyword>
<dbReference type="GO" id="GO:0006368">
    <property type="term" value="P:transcription elongation by RNA polymerase II"/>
    <property type="evidence" value="ECO:0007669"/>
    <property type="project" value="InterPro"/>
</dbReference>
<evidence type="ECO:0000256" key="2">
    <source>
        <dbReference type="ARBA" id="ARBA00010427"/>
    </source>
</evidence>
<dbReference type="Gene3D" id="3.40.50.11990">
    <property type="entry name" value="RNA polymerase II accessory factor, Cdc73 C-terminal domain"/>
    <property type="match status" value="1"/>
</dbReference>